<dbReference type="GO" id="GO:0000155">
    <property type="term" value="F:phosphorelay sensor kinase activity"/>
    <property type="evidence" value="ECO:0007669"/>
    <property type="project" value="InterPro"/>
</dbReference>
<keyword evidence="7" id="KW-1185">Reference proteome</keyword>
<dbReference type="Pfam" id="PF07730">
    <property type="entry name" value="HisKA_3"/>
    <property type="match status" value="1"/>
</dbReference>
<keyword evidence="2 6" id="KW-0418">Kinase</keyword>
<keyword evidence="4" id="KW-0812">Transmembrane</keyword>
<dbReference type="Gene3D" id="3.30.565.10">
    <property type="entry name" value="Histidine kinase-like ATPase, C-terminal domain"/>
    <property type="match status" value="1"/>
</dbReference>
<dbReference type="GO" id="GO:0016020">
    <property type="term" value="C:membrane"/>
    <property type="evidence" value="ECO:0007669"/>
    <property type="project" value="InterPro"/>
</dbReference>
<name>A0A1T5DNC0_9SPHI</name>
<dbReference type="AlphaFoldDB" id="A0A1T5DNC0"/>
<evidence type="ECO:0000259" key="5">
    <source>
        <dbReference type="SMART" id="SM00387"/>
    </source>
</evidence>
<dbReference type="InterPro" id="IPR011712">
    <property type="entry name" value="Sig_transdc_His_kin_sub3_dim/P"/>
</dbReference>
<dbReference type="SUPFAM" id="SSF55874">
    <property type="entry name" value="ATPase domain of HSP90 chaperone/DNA topoisomerase II/histidine kinase"/>
    <property type="match status" value="1"/>
</dbReference>
<dbReference type="InterPro" id="IPR003594">
    <property type="entry name" value="HATPase_dom"/>
</dbReference>
<dbReference type="InterPro" id="IPR036890">
    <property type="entry name" value="HATPase_C_sf"/>
</dbReference>
<dbReference type="OrthoDB" id="5401121at2"/>
<evidence type="ECO:0000256" key="4">
    <source>
        <dbReference type="SAM" id="Phobius"/>
    </source>
</evidence>
<accession>A0A1T5DNC0</accession>
<dbReference type="EMBL" id="FUYR01000002">
    <property type="protein sequence ID" value="SKB73179.1"/>
    <property type="molecule type" value="Genomic_DNA"/>
</dbReference>
<keyword evidence="1" id="KW-0808">Transferase</keyword>
<dbReference type="PANTHER" id="PTHR24421:SF59">
    <property type="entry name" value="OXYGEN SENSOR HISTIDINE KINASE NREB"/>
    <property type="match status" value="1"/>
</dbReference>
<feature type="transmembrane region" description="Helical" evidence="4">
    <location>
        <begin position="6"/>
        <end position="29"/>
    </location>
</feature>
<dbReference type="STRING" id="572036.SAMN05661099_2465"/>
<proteinExistence type="predicted"/>
<evidence type="ECO:0000256" key="1">
    <source>
        <dbReference type="ARBA" id="ARBA00022679"/>
    </source>
</evidence>
<evidence type="ECO:0000313" key="7">
    <source>
        <dbReference type="Proteomes" id="UP000189981"/>
    </source>
</evidence>
<keyword evidence="4" id="KW-1133">Transmembrane helix</keyword>
<sequence>MVPSQISIWLIFIGTASLSVLLIFFYLLFIQYSRKKIEHLKQMKDLQFEYGQTLLKSQLEIQEQTLRHISREIHDNIGQVLSLVSLNLNTLKGPDTEKLKFTSGLVTKAIDDLRGLSKSLNPDRVQTIGITESIKTELVQLERTGIFQTTLTIENDLYDMPPEKTIILYRMVQEVLNNIIKHSQADKILVLIQNDSVIGTILISDNGRGFSVENKSSGIGLQNLKQRAALINAEVRIISEIDEGTSVSFILKS</sequence>
<gene>
    <name evidence="6" type="ORF">SAMN05661099_2465</name>
</gene>
<dbReference type="PANTHER" id="PTHR24421">
    <property type="entry name" value="NITRATE/NITRITE SENSOR PROTEIN NARX-RELATED"/>
    <property type="match status" value="1"/>
</dbReference>
<reference evidence="7" key="1">
    <citation type="submission" date="2017-02" db="EMBL/GenBank/DDBJ databases">
        <authorList>
            <person name="Varghese N."/>
            <person name="Submissions S."/>
        </authorList>
    </citation>
    <scope>NUCLEOTIDE SEQUENCE [LARGE SCALE GENOMIC DNA]</scope>
    <source>
        <strain evidence="7">DSM 22385</strain>
    </source>
</reference>
<dbReference type="CDD" id="cd16917">
    <property type="entry name" value="HATPase_UhpB-NarQ-NarX-like"/>
    <property type="match status" value="1"/>
</dbReference>
<dbReference type="GO" id="GO:0046983">
    <property type="term" value="F:protein dimerization activity"/>
    <property type="evidence" value="ECO:0007669"/>
    <property type="project" value="InterPro"/>
</dbReference>
<dbReference type="Proteomes" id="UP000189981">
    <property type="component" value="Unassembled WGS sequence"/>
</dbReference>
<evidence type="ECO:0000256" key="3">
    <source>
        <dbReference type="ARBA" id="ARBA00023012"/>
    </source>
</evidence>
<evidence type="ECO:0000256" key="2">
    <source>
        <dbReference type="ARBA" id="ARBA00022777"/>
    </source>
</evidence>
<protein>
    <submittedName>
        <fullName evidence="6">Histidine kinase</fullName>
    </submittedName>
</protein>
<keyword evidence="3" id="KW-0902">Two-component regulatory system</keyword>
<keyword evidence="4" id="KW-0472">Membrane</keyword>
<dbReference type="SMART" id="SM00387">
    <property type="entry name" value="HATPase_c"/>
    <property type="match status" value="1"/>
</dbReference>
<organism evidence="6 7">
    <name type="scientific">Daejeonella lutea</name>
    <dbReference type="NCBI Taxonomy" id="572036"/>
    <lineage>
        <taxon>Bacteria</taxon>
        <taxon>Pseudomonadati</taxon>
        <taxon>Bacteroidota</taxon>
        <taxon>Sphingobacteriia</taxon>
        <taxon>Sphingobacteriales</taxon>
        <taxon>Sphingobacteriaceae</taxon>
        <taxon>Daejeonella</taxon>
    </lineage>
</organism>
<evidence type="ECO:0000313" key="6">
    <source>
        <dbReference type="EMBL" id="SKB73179.1"/>
    </source>
</evidence>
<dbReference type="InterPro" id="IPR050482">
    <property type="entry name" value="Sensor_HK_TwoCompSys"/>
</dbReference>
<feature type="domain" description="Histidine kinase/HSP90-like ATPase" evidence="5">
    <location>
        <begin position="163"/>
        <end position="253"/>
    </location>
</feature>
<dbReference type="Pfam" id="PF02518">
    <property type="entry name" value="HATPase_c"/>
    <property type="match status" value="1"/>
</dbReference>